<feature type="region of interest" description="Disordered" evidence="1">
    <location>
        <begin position="1"/>
        <end position="77"/>
    </location>
</feature>
<evidence type="ECO:0000256" key="1">
    <source>
        <dbReference type="SAM" id="MobiDB-lite"/>
    </source>
</evidence>
<reference evidence="2" key="1">
    <citation type="submission" date="2020-11" db="EMBL/GenBank/DDBJ databases">
        <authorList>
            <consortium name="DOE Joint Genome Institute"/>
            <person name="Ahrendt S."/>
            <person name="Riley R."/>
            <person name="Andreopoulos W."/>
            <person name="Labutti K."/>
            <person name="Pangilinan J."/>
            <person name="Ruiz-Duenas F.J."/>
            <person name="Barrasa J.M."/>
            <person name="Sanchez-Garcia M."/>
            <person name="Camarero S."/>
            <person name="Miyauchi S."/>
            <person name="Serrano A."/>
            <person name="Linde D."/>
            <person name="Babiker R."/>
            <person name="Drula E."/>
            <person name="Ayuso-Fernandez I."/>
            <person name="Pacheco R."/>
            <person name="Padilla G."/>
            <person name="Ferreira P."/>
            <person name="Barriuso J."/>
            <person name="Kellner H."/>
            <person name="Castanera R."/>
            <person name="Alfaro M."/>
            <person name="Ramirez L."/>
            <person name="Pisabarro A.G."/>
            <person name="Kuo A."/>
            <person name="Tritt A."/>
            <person name="Lipzen A."/>
            <person name="He G."/>
            <person name="Yan M."/>
            <person name="Ng V."/>
            <person name="Cullen D."/>
            <person name="Martin F."/>
            <person name="Rosso M.-N."/>
            <person name="Henrissat B."/>
            <person name="Hibbett D."/>
            <person name="Martinez A.T."/>
            <person name="Grigoriev I.V."/>
        </authorList>
    </citation>
    <scope>NUCLEOTIDE SEQUENCE</scope>
    <source>
        <strain evidence="2">CBS 506.95</strain>
    </source>
</reference>
<name>A0A9P6E787_9AGAR</name>
<keyword evidence="3" id="KW-1185">Reference proteome</keyword>
<dbReference type="EMBL" id="MU157907">
    <property type="protein sequence ID" value="KAF9523946.1"/>
    <property type="molecule type" value="Genomic_DNA"/>
</dbReference>
<proteinExistence type="predicted"/>
<gene>
    <name evidence="2" type="ORF">CPB83DRAFT_949049</name>
</gene>
<sequence length="270" mass="29828">MLPSLRPETSSTSAFPQVNSGSGQRPSGSMNHYSTRQQSKHAQLEKDESQQQRAARLQRENAAKGRPQPGKKGPTVFRWDPVDGFQIRRRLTHCEVENLWDEFSARKLIFDGFKNCWDYCSEFEDDIADGAMTLDSDSDSDSNDELCRIRIKPTNHTLSGPSFQPRPDELSKSSPALAISSSLPPHVASITNTEVSDSVIRDSPDLSSSAQSSAPVESQIIVTPRPASPLHMCLILSLCPTNASYPLKLSLLAGTNLSFFVQYTFTPRAQ</sequence>
<dbReference type="Proteomes" id="UP000807306">
    <property type="component" value="Unassembled WGS sequence"/>
</dbReference>
<accession>A0A9P6E787</accession>
<comment type="caution">
    <text evidence="2">The sequence shown here is derived from an EMBL/GenBank/DDBJ whole genome shotgun (WGS) entry which is preliminary data.</text>
</comment>
<dbReference type="AlphaFoldDB" id="A0A9P6E787"/>
<feature type="compositionally biased region" description="Polar residues" evidence="1">
    <location>
        <begin position="7"/>
        <end position="41"/>
    </location>
</feature>
<evidence type="ECO:0000313" key="2">
    <source>
        <dbReference type="EMBL" id="KAF9523946.1"/>
    </source>
</evidence>
<organism evidence="2 3">
    <name type="scientific">Crepidotus variabilis</name>
    <dbReference type="NCBI Taxonomy" id="179855"/>
    <lineage>
        <taxon>Eukaryota</taxon>
        <taxon>Fungi</taxon>
        <taxon>Dikarya</taxon>
        <taxon>Basidiomycota</taxon>
        <taxon>Agaricomycotina</taxon>
        <taxon>Agaricomycetes</taxon>
        <taxon>Agaricomycetidae</taxon>
        <taxon>Agaricales</taxon>
        <taxon>Agaricineae</taxon>
        <taxon>Crepidotaceae</taxon>
        <taxon>Crepidotus</taxon>
    </lineage>
</organism>
<feature type="region of interest" description="Disordered" evidence="1">
    <location>
        <begin position="155"/>
        <end position="174"/>
    </location>
</feature>
<evidence type="ECO:0000313" key="3">
    <source>
        <dbReference type="Proteomes" id="UP000807306"/>
    </source>
</evidence>
<dbReference type="OrthoDB" id="3237250at2759"/>
<protein>
    <submittedName>
        <fullName evidence="2">Uncharacterized protein</fullName>
    </submittedName>
</protein>